<gene>
    <name evidence="9" type="ORF">WA026_016746</name>
</gene>
<dbReference type="InterPro" id="IPR050645">
    <property type="entry name" value="Histidine_acid_phosphatase"/>
</dbReference>
<dbReference type="GO" id="GO:0003993">
    <property type="term" value="F:acid phosphatase activity"/>
    <property type="evidence" value="ECO:0007669"/>
    <property type="project" value="UniProtKB-EC"/>
</dbReference>
<evidence type="ECO:0000256" key="7">
    <source>
        <dbReference type="ARBA" id="ARBA00023180"/>
    </source>
</evidence>
<accession>A0AAW1UUE4</accession>
<feature type="signal peptide" evidence="8">
    <location>
        <begin position="1"/>
        <end position="23"/>
    </location>
</feature>
<keyword evidence="7" id="KW-0325">Glycoprotein</keyword>
<evidence type="ECO:0000256" key="8">
    <source>
        <dbReference type="SAM" id="SignalP"/>
    </source>
</evidence>
<evidence type="ECO:0000256" key="1">
    <source>
        <dbReference type="ARBA" id="ARBA00000032"/>
    </source>
</evidence>
<evidence type="ECO:0000313" key="10">
    <source>
        <dbReference type="Proteomes" id="UP001431783"/>
    </source>
</evidence>
<evidence type="ECO:0000256" key="5">
    <source>
        <dbReference type="ARBA" id="ARBA00022801"/>
    </source>
</evidence>
<dbReference type="Gene3D" id="3.40.50.1240">
    <property type="entry name" value="Phosphoglycerate mutase-like"/>
    <property type="match status" value="1"/>
</dbReference>
<comment type="catalytic activity">
    <reaction evidence="1">
        <text>a phosphate monoester + H2O = an alcohol + phosphate</text>
        <dbReference type="Rhea" id="RHEA:15017"/>
        <dbReference type="ChEBI" id="CHEBI:15377"/>
        <dbReference type="ChEBI" id="CHEBI:30879"/>
        <dbReference type="ChEBI" id="CHEBI:43474"/>
        <dbReference type="ChEBI" id="CHEBI:67140"/>
        <dbReference type="EC" id="3.1.3.2"/>
    </reaction>
</comment>
<keyword evidence="4 8" id="KW-0732">Signal</keyword>
<evidence type="ECO:0000256" key="3">
    <source>
        <dbReference type="ARBA" id="ARBA00012646"/>
    </source>
</evidence>
<dbReference type="AlphaFoldDB" id="A0AAW1UUE4"/>
<dbReference type="InterPro" id="IPR000560">
    <property type="entry name" value="His_Pase_clade-2"/>
</dbReference>
<protein>
    <recommendedName>
        <fullName evidence="3">acid phosphatase</fullName>
        <ecNumber evidence="3">3.1.3.2</ecNumber>
    </recommendedName>
</protein>
<dbReference type="Pfam" id="PF00328">
    <property type="entry name" value="His_Phos_2"/>
    <property type="match status" value="1"/>
</dbReference>
<organism evidence="9 10">
    <name type="scientific">Henosepilachna vigintioctopunctata</name>
    <dbReference type="NCBI Taxonomy" id="420089"/>
    <lineage>
        <taxon>Eukaryota</taxon>
        <taxon>Metazoa</taxon>
        <taxon>Ecdysozoa</taxon>
        <taxon>Arthropoda</taxon>
        <taxon>Hexapoda</taxon>
        <taxon>Insecta</taxon>
        <taxon>Pterygota</taxon>
        <taxon>Neoptera</taxon>
        <taxon>Endopterygota</taxon>
        <taxon>Coleoptera</taxon>
        <taxon>Polyphaga</taxon>
        <taxon>Cucujiformia</taxon>
        <taxon>Coccinelloidea</taxon>
        <taxon>Coccinellidae</taxon>
        <taxon>Epilachninae</taxon>
        <taxon>Epilachnini</taxon>
        <taxon>Henosepilachna</taxon>
    </lineage>
</organism>
<dbReference type="EC" id="3.1.3.2" evidence="3"/>
<dbReference type="Proteomes" id="UP001431783">
    <property type="component" value="Unassembled WGS sequence"/>
</dbReference>
<dbReference type="PANTHER" id="PTHR11567">
    <property type="entry name" value="ACID PHOSPHATASE-RELATED"/>
    <property type="match status" value="1"/>
</dbReference>
<sequence length="367" mass="42641">MIQVCFGVLVWASCLLNSYYVQAEDELKAVSVLYRHGDRTIAQSYPTDPYKNASFWPVPFGELTNLGKQKHFALGQWLRKRYDNFLSKKYLAKEFHITSSNYDRCLMSAASNLAGLYPPIGDQVWNPSLQWQPIPIHTTPNKKDGMLTLQKPCPRFTKLLEDELQKDHYLNIAKENEKLYSYLTEKTEKEINDLLGGYGLYDTLFVENLMNFTLPDWTKSVFPDKLKNIALIFFEMETRTPELAKFRVGQLFDKVLGQFDSYVEDEGSLPKFQVFSAHDINIFNVLNSLRIRPLNIVPYASVVIFELRQKNDGQYFVKLLYKHESETEELKIPGCPSPCDYNEYKTLLQPLSLNEDEWDDLCQLKES</sequence>
<name>A0AAW1UUE4_9CUCU</name>
<proteinExistence type="inferred from homology"/>
<keyword evidence="10" id="KW-1185">Reference proteome</keyword>
<dbReference type="CDD" id="cd07061">
    <property type="entry name" value="HP_HAP_like"/>
    <property type="match status" value="1"/>
</dbReference>
<evidence type="ECO:0000256" key="2">
    <source>
        <dbReference type="ARBA" id="ARBA00005375"/>
    </source>
</evidence>
<reference evidence="9 10" key="1">
    <citation type="submission" date="2023-03" db="EMBL/GenBank/DDBJ databases">
        <title>Genome insight into feeding habits of ladybird beetles.</title>
        <authorList>
            <person name="Li H.-S."/>
            <person name="Huang Y.-H."/>
            <person name="Pang H."/>
        </authorList>
    </citation>
    <scope>NUCLEOTIDE SEQUENCE [LARGE SCALE GENOMIC DNA]</scope>
    <source>
        <strain evidence="9">SYSU_2023b</strain>
        <tissue evidence="9">Whole body</tissue>
    </source>
</reference>
<evidence type="ECO:0000256" key="4">
    <source>
        <dbReference type="ARBA" id="ARBA00022729"/>
    </source>
</evidence>
<dbReference type="EMBL" id="JARQZJ010000100">
    <property type="protein sequence ID" value="KAK9886463.1"/>
    <property type="molecule type" value="Genomic_DNA"/>
</dbReference>
<dbReference type="InterPro" id="IPR029033">
    <property type="entry name" value="His_PPase_superfam"/>
</dbReference>
<evidence type="ECO:0000313" key="9">
    <source>
        <dbReference type="EMBL" id="KAK9886463.1"/>
    </source>
</evidence>
<feature type="chain" id="PRO_5043923612" description="acid phosphatase" evidence="8">
    <location>
        <begin position="24"/>
        <end position="367"/>
    </location>
</feature>
<comment type="similarity">
    <text evidence="2">Belongs to the histidine acid phosphatase family.</text>
</comment>
<dbReference type="PANTHER" id="PTHR11567:SF211">
    <property type="entry name" value="PROSTATIC ACID PHOSPHATASE"/>
    <property type="match status" value="1"/>
</dbReference>
<keyword evidence="5" id="KW-0378">Hydrolase</keyword>
<dbReference type="SUPFAM" id="SSF53254">
    <property type="entry name" value="Phosphoglycerate mutase-like"/>
    <property type="match status" value="1"/>
</dbReference>
<evidence type="ECO:0000256" key="6">
    <source>
        <dbReference type="ARBA" id="ARBA00023157"/>
    </source>
</evidence>
<comment type="caution">
    <text evidence="9">The sequence shown here is derived from an EMBL/GenBank/DDBJ whole genome shotgun (WGS) entry which is preliminary data.</text>
</comment>
<keyword evidence="6" id="KW-1015">Disulfide bond</keyword>